<proteinExistence type="predicted"/>
<evidence type="ECO:0000313" key="4">
    <source>
        <dbReference type="EMBL" id="GAA2145621.1"/>
    </source>
</evidence>
<comment type="caution">
    <text evidence="4">The sequence shown here is derived from an EMBL/GenBank/DDBJ whole genome shotgun (WGS) entry which is preliminary data.</text>
</comment>
<dbReference type="SUPFAM" id="SSF53223">
    <property type="entry name" value="Aminoacid dehydrogenase-like, N-terminal domain"/>
    <property type="match status" value="1"/>
</dbReference>
<evidence type="ECO:0000256" key="2">
    <source>
        <dbReference type="ARBA" id="ARBA00023141"/>
    </source>
</evidence>
<sequence length="278" mass="28940">MDNQTPASRLFLIGSEASQAMSPGLWNPVLEQLGSSWAYEAWDVPRDVPMAGVRARLLESDVVAANVTMPHKQWAAQAADVATEAVRLSGASNLLIRDGRRLAAHNTDVAAVAKLLGGRHQRHAVMLGAGGAARAALVALKGLAGRVTISDRDPGAARQLLALGASLGMDAETATWAEAQEQASRASLIVNATPVGKGSDDAPVWGGGRLAGDAFVYDFVYAGHVTGTIAAARDQGLCCADGWDHLRAQAAAMIPLLDLAPQADALIQRTLAAIRTKS</sequence>
<dbReference type="Pfam" id="PF08501">
    <property type="entry name" value="Shikimate_dh_N"/>
    <property type="match status" value="1"/>
</dbReference>
<dbReference type="InterPro" id="IPR046346">
    <property type="entry name" value="Aminoacid_DH-like_N_sf"/>
</dbReference>
<dbReference type="PANTHER" id="PTHR21089:SF1">
    <property type="entry name" value="BIFUNCTIONAL 3-DEHYDROQUINATE DEHYDRATASE_SHIKIMATE DEHYDROGENASE, CHLOROPLASTIC"/>
    <property type="match status" value="1"/>
</dbReference>
<name>A0ABN2ZPR8_9MICC</name>
<evidence type="ECO:0000256" key="1">
    <source>
        <dbReference type="ARBA" id="ARBA00004871"/>
    </source>
</evidence>
<keyword evidence="2" id="KW-0028">Amino-acid biosynthesis</keyword>
<gene>
    <name evidence="4" type="ORF">GCM10009825_38470</name>
</gene>
<dbReference type="RefSeq" id="WP_344367996.1">
    <property type="nucleotide sequence ID" value="NZ_BAAAQB010000041.1"/>
</dbReference>
<dbReference type="Proteomes" id="UP001500102">
    <property type="component" value="Unassembled WGS sequence"/>
</dbReference>
<accession>A0ABN2ZPR8</accession>
<keyword evidence="2" id="KW-0057">Aromatic amino acid biosynthesis</keyword>
<keyword evidence="5" id="KW-1185">Reference proteome</keyword>
<evidence type="ECO:0000313" key="5">
    <source>
        <dbReference type="Proteomes" id="UP001500102"/>
    </source>
</evidence>
<protein>
    <submittedName>
        <fullName evidence="4">Shikimate dehydrogenase</fullName>
    </submittedName>
</protein>
<dbReference type="PANTHER" id="PTHR21089">
    <property type="entry name" value="SHIKIMATE DEHYDROGENASE"/>
    <property type="match status" value="1"/>
</dbReference>
<dbReference type="InterPro" id="IPR022893">
    <property type="entry name" value="Shikimate_DH_fam"/>
</dbReference>
<dbReference type="InterPro" id="IPR036291">
    <property type="entry name" value="NAD(P)-bd_dom_sf"/>
</dbReference>
<dbReference type="Gene3D" id="3.40.50.720">
    <property type="entry name" value="NAD(P)-binding Rossmann-like Domain"/>
    <property type="match status" value="1"/>
</dbReference>
<dbReference type="EMBL" id="BAAAQB010000041">
    <property type="protein sequence ID" value="GAA2145621.1"/>
    <property type="molecule type" value="Genomic_DNA"/>
</dbReference>
<comment type="pathway">
    <text evidence="1">Metabolic intermediate biosynthesis; chorismate biosynthesis; chorismate from D-erythrose 4-phosphate and phosphoenolpyruvate: step 4/7.</text>
</comment>
<dbReference type="Gene3D" id="3.40.50.10860">
    <property type="entry name" value="Leucine Dehydrogenase, chain A, domain 1"/>
    <property type="match status" value="1"/>
</dbReference>
<dbReference type="SUPFAM" id="SSF51735">
    <property type="entry name" value="NAD(P)-binding Rossmann-fold domains"/>
    <property type="match status" value="1"/>
</dbReference>
<dbReference type="InterPro" id="IPR013708">
    <property type="entry name" value="Shikimate_DH-bd_N"/>
</dbReference>
<feature type="domain" description="Shikimate dehydrogenase substrate binding N-terminal" evidence="3">
    <location>
        <begin position="12"/>
        <end position="94"/>
    </location>
</feature>
<evidence type="ECO:0000259" key="3">
    <source>
        <dbReference type="Pfam" id="PF08501"/>
    </source>
</evidence>
<organism evidence="4 5">
    <name type="scientific">Arthrobacter humicola</name>
    <dbReference type="NCBI Taxonomy" id="409291"/>
    <lineage>
        <taxon>Bacteria</taxon>
        <taxon>Bacillati</taxon>
        <taxon>Actinomycetota</taxon>
        <taxon>Actinomycetes</taxon>
        <taxon>Micrococcales</taxon>
        <taxon>Micrococcaceae</taxon>
        <taxon>Arthrobacter</taxon>
    </lineage>
</organism>
<reference evidence="4 5" key="1">
    <citation type="journal article" date="2019" name="Int. J. Syst. Evol. Microbiol.">
        <title>The Global Catalogue of Microorganisms (GCM) 10K type strain sequencing project: providing services to taxonomists for standard genome sequencing and annotation.</title>
        <authorList>
            <consortium name="The Broad Institute Genomics Platform"/>
            <consortium name="The Broad Institute Genome Sequencing Center for Infectious Disease"/>
            <person name="Wu L."/>
            <person name="Ma J."/>
        </authorList>
    </citation>
    <scope>NUCLEOTIDE SEQUENCE [LARGE SCALE GENOMIC DNA]</scope>
    <source>
        <strain evidence="4 5">JCM 15921</strain>
    </source>
</reference>